<dbReference type="Proteomes" id="UP000256373">
    <property type="component" value="Unassembled WGS sequence"/>
</dbReference>
<dbReference type="SUPFAM" id="SSF51658">
    <property type="entry name" value="Xylose isomerase-like"/>
    <property type="match status" value="1"/>
</dbReference>
<evidence type="ECO:0000313" key="4">
    <source>
        <dbReference type="Proteomes" id="UP000256373"/>
    </source>
</evidence>
<dbReference type="EMBL" id="QNUL01000028">
    <property type="protein sequence ID" value="REA57403.1"/>
    <property type="molecule type" value="Genomic_DNA"/>
</dbReference>
<reference evidence="3 4" key="1">
    <citation type="submission" date="2018-07" db="EMBL/GenBank/DDBJ databases">
        <title>Dyadobacter roseus sp. nov., isolated from rose rhizosphere soil.</title>
        <authorList>
            <person name="Chen L."/>
        </authorList>
    </citation>
    <scope>NUCLEOTIDE SEQUENCE [LARGE SCALE GENOMIC DNA]</scope>
    <source>
        <strain evidence="3 4">RS19</strain>
    </source>
</reference>
<evidence type="ECO:0000313" key="3">
    <source>
        <dbReference type="EMBL" id="REA57403.1"/>
    </source>
</evidence>
<keyword evidence="1" id="KW-0732">Signal</keyword>
<dbReference type="GO" id="GO:0016853">
    <property type="term" value="F:isomerase activity"/>
    <property type="evidence" value="ECO:0007669"/>
    <property type="project" value="UniProtKB-KW"/>
</dbReference>
<dbReference type="PANTHER" id="PTHR12110:SF41">
    <property type="entry name" value="INOSOSE DEHYDRATASE"/>
    <property type="match status" value="1"/>
</dbReference>
<keyword evidence="4" id="KW-1185">Reference proteome</keyword>
<dbReference type="OrthoDB" id="9798407at2"/>
<proteinExistence type="predicted"/>
<keyword evidence="3" id="KW-0413">Isomerase</keyword>
<gene>
    <name evidence="3" type="ORF">DSL64_23915</name>
</gene>
<dbReference type="InterPro" id="IPR050312">
    <property type="entry name" value="IolE/XylAMocC-like"/>
</dbReference>
<feature type="signal peptide" evidence="1">
    <location>
        <begin position="1"/>
        <end position="22"/>
    </location>
</feature>
<dbReference type="Gene3D" id="3.20.20.150">
    <property type="entry name" value="Divalent-metal-dependent TIM barrel enzymes"/>
    <property type="match status" value="1"/>
</dbReference>
<organism evidence="3 4">
    <name type="scientific">Dyadobacter luteus</name>
    <dbReference type="NCBI Taxonomy" id="2259619"/>
    <lineage>
        <taxon>Bacteria</taxon>
        <taxon>Pseudomonadati</taxon>
        <taxon>Bacteroidota</taxon>
        <taxon>Cytophagia</taxon>
        <taxon>Cytophagales</taxon>
        <taxon>Spirosomataceae</taxon>
        <taxon>Dyadobacter</taxon>
    </lineage>
</organism>
<feature type="domain" description="Xylose isomerase-like TIM barrel" evidence="2">
    <location>
        <begin position="54"/>
        <end position="283"/>
    </location>
</feature>
<name>A0A3D8Y554_9BACT</name>
<dbReference type="InterPro" id="IPR013022">
    <property type="entry name" value="Xyl_isomerase-like_TIM-brl"/>
</dbReference>
<dbReference type="InterPro" id="IPR036237">
    <property type="entry name" value="Xyl_isomerase-like_sf"/>
</dbReference>
<dbReference type="AlphaFoldDB" id="A0A3D8Y554"/>
<accession>A0A3D8Y554</accession>
<evidence type="ECO:0000256" key="1">
    <source>
        <dbReference type="SAM" id="SignalP"/>
    </source>
</evidence>
<comment type="caution">
    <text evidence="3">The sequence shown here is derived from an EMBL/GenBank/DDBJ whole genome shotgun (WGS) entry which is preliminary data.</text>
</comment>
<sequence>MKTRSIVLAFTLICLVTSAVVAQKGKPLFPGTPGMVSYTYRKSLAKDPAATLDTLQKLGIKDMEFSSLFGKTAAELRKMLDERGIKCSSFGVQYPDALNKTDEVANNAKTLGAKFVRVAWIPHSGAFTKEMADKAIADFNQIGKKLKDEHDLTFCYHNHGYEWEKYENGTLMDYIIQKTDPKYVSFELDILWAFFPGGDPAELLTKYPKRYKLMHLKDLKKGVEGNLSGGTPVENDVALGTGQLNIPAILKAARKSGIEHYYIEDESPSYKTQVPQTISYLKSLTY</sequence>
<dbReference type="Pfam" id="PF01261">
    <property type="entry name" value="AP_endonuc_2"/>
    <property type="match status" value="1"/>
</dbReference>
<dbReference type="RefSeq" id="WP_115833480.1">
    <property type="nucleotide sequence ID" value="NZ_QNUL01000028.1"/>
</dbReference>
<dbReference type="PANTHER" id="PTHR12110">
    <property type="entry name" value="HYDROXYPYRUVATE ISOMERASE"/>
    <property type="match status" value="1"/>
</dbReference>
<feature type="chain" id="PRO_5017722311" evidence="1">
    <location>
        <begin position="23"/>
        <end position="286"/>
    </location>
</feature>
<protein>
    <submittedName>
        <fullName evidence="3">Sugar phosphate isomerase/epimerase</fullName>
    </submittedName>
</protein>
<evidence type="ECO:0000259" key="2">
    <source>
        <dbReference type="Pfam" id="PF01261"/>
    </source>
</evidence>